<dbReference type="Proteomes" id="UP000313066">
    <property type="component" value="Unassembled WGS sequence"/>
</dbReference>
<sequence length="64" mass="7023">MDKRTGGSGRIWLDLLHRLLDANGGKMNGKFLLAIVIVALLVIAGFVAFRLIVLNMILTLTDSR</sequence>
<organism evidence="2 3">
    <name type="scientific">Microbispora catharanthi</name>
    <dbReference type="NCBI Taxonomy" id="1712871"/>
    <lineage>
        <taxon>Bacteria</taxon>
        <taxon>Bacillati</taxon>
        <taxon>Actinomycetota</taxon>
        <taxon>Actinomycetes</taxon>
        <taxon>Streptosporangiales</taxon>
        <taxon>Streptosporangiaceae</taxon>
        <taxon>Microbispora</taxon>
    </lineage>
</organism>
<proteinExistence type="predicted"/>
<accession>A0A5N6BZY2</accession>
<comment type="caution">
    <text evidence="2">The sequence shown here is derived from an EMBL/GenBank/DDBJ whole genome shotgun (WGS) entry which is preliminary data.</text>
</comment>
<evidence type="ECO:0000313" key="3">
    <source>
        <dbReference type="Proteomes" id="UP000313066"/>
    </source>
</evidence>
<protein>
    <submittedName>
        <fullName evidence="2">Uncharacterized protein</fullName>
    </submittedName>
</protein>
<evidence type="ECO:0000313" key="2">
    <source>
        <dbReference type="EMBL" id="KAB8186049.1"/>
    </source>
</evidence>
<feature type="transmembrane region" description="Helical" evidence="1">
    <location>
        <begin position="31"/>
        <end position="58"/>
    </location>
</feature>
<reference evidence="2 3" key="1">
    <citation type="submission" date="2019-10" db="EMBL/GenBank/DDBJ databases">
        <title>Nonomuraea sp. nov., isolated from Phyllanthus amarus.</title>
        <authorList>
            <person name="Klykleung N."/>
            <person name="Tanasupawat S."/>
        </authorList>
    </citation>
    <scope>NUCLEOTIDE SEQUENCE [LARGE SCALE GENOMIC DNA]</scope>
    <source>
        <strain evidence="2 3">CR1-09</strain>
    </source>
</reference>
<keyword evidence="1" id="KW-1133">Transmembrane helix</keyword>
<keyword evidence="1" id="KW-0472">Membrane</keyword>
<gene>
    <name evidence="2" type="ORF">FH610_009915</name>
</gene>
<evidence type="ECO:0000256" key="1">
    <source>
        <dbReference type="SAM" id="Phobius"/>
    </source>
</evidence>
<dbReference type="AlphaFoldDB" id="A0A5N6BZY2"/>
<dbReference type="RefSeq" id="WP_139573999.1">
    <property type="nucleotide sequence ID" value="NZ_VDMA02000004.1"/>
</dbReference>
<name>A0A5N6BZY2_9ACTN</name>
<keyword evidence="3" id="KW-1185">Reference proteome</keyword>
<dbReference type="EMBL" id="VDMA02000004">
    <property type="protein sequence ID" value="KAB8186049.1"/>
    <property type="molecule type" value="Genomic_DNA"/>
</dbReference>
<keyword evidence="1" id="KW-0812">Transmembrane</keyword>